<evidence type="ECO:0000313" key="3">
    <source>
        <dbReference type="Proteomes" id="UP001500909"/>
    </source>
</evidence>
<keyword evidence="3" id="KW-1185">Reference proteome</keyword>
<organism evidence="2 3">
    <name type="scientific">Streptomyces olivaceiscleroticus</name>
    <dbReference type="NCBI Taxonomy" id="68245"/>
    <lineage>
        <taxon>Bacteria</taxon>
        <taxon>Bacillati</taxon>
        <taxon>Actinomycetota</taxon>
        <taxon>Actinomycetes</taxon>
        <taxon>Kitasatosporales</taxon>
        <taxon>Streptomycetaceae</taxon>
        <taxon>Streptomyces</taxon>
    </lineage>
</organism>
<protein>
    <submittedName>
        <fullName evidence="2">Uncharacterized protein</fullName>
    </submittedName>
</protein>
<evidence type="ECO:0000313" key="2">
    <source>
        <dbReference type="EMBL" id="GAA0478357.1"/>
    </source>
</evidence>
<gene>
    <name evidence="2" type="ORF">GCM10010361_48640</name>
</gene>
<feature type="region of interest" description="Disordered" evidence="1">
    <location>
        <begin position="13"/>
        <end position="56"/>
    </location>
</feature>
<dbReference type="EMBL" id="BAAABY010000033">
    <property type="protein sequence ID" value="GAA0478357.1"/>
    <property type="molecule type" value="Genomic_DNA"/>
</dbReference>
<evidence type="ECO:0000256" key="1">
    <source>
        <dbReference type="SAM" id="MobiDB-lite"/>
    </source>
</evidence>
<name>A0ABP3KF56_9ACTN</name>
<feature type="compositionally biased region" description="Basic and acidic residues" evidence="1">
    <location>
        <begin position="30"/>
        <end position="46"/>
    </location>
</feature>
<comment type="caution">
    <text evidence="2">The sequence shown here is derived from an EMBL/GenBank/DDBJ whole genome shotgun (WGS) entry which is preliminary data.</text>
</comment>
<dbReference type="Proteomes" id="UP001500909">
    <property type="component" value="Unassembled WGS sequence"/>
</dbReference>
<reference evidence="3" key="1">
    <citation type="journal article" date="2019" name="Int. J. Syst. Evol. Microbiol.">
        <title>The Global Catalogue of Microorganisms (GCM) 10K type strain sequencing project: providing services to taxonomists for standard genome sequencing and annotation.</title>
        <authorList>
            <consortium name="The Broad Institute Genomics Platform"/>
            <consortium name="The Broad Institute Genome Sequencing Center for Infectious Disease"/>
            <person name="Wu L."/>
            <person name="Ma J."/>
        </authorList>
    </citation>
    <scope>NUCLEOTIDE SEQUENCE [LARGE SCALE GENOMIC DNA]</scope>
    <source>
        <strain evidence="3">JCM 4805</strain>
    </source>
</reference>
<sequence length="92" mass="10116">MVTPCFEVHMGRYAGNMEGNREARGGGMDKNSRPEPDDLRTPDRSLHSGPAADVSPEDLVMATGRDITPKNLEWARRKLADEGRAAVEKILP</sequence>
<proteinExistence type="predicted"/>
<accession>A0ABP3KF56</accession>